<dbReference type="EMBL" id="VICG01000004">
    <property type="protein sequence ID" value="KAA8572446.1"/>
    <property type="molecule type" value="Genomic_DNA"/>
</dbReference>
<dbReference type="Proteomes" id="UP000322873">
    <property type="component" value="Unassembled WGS sequence"/>
</dbReference>
<keyword evidence="3" id="KW-1185">Reference proteome</keyword>
<dbReference type="InterPro" id="IPR000073">
    <property type="entry name" value="AB_hydrolase_1"/>
</dbReference>
<reference evidence="2 3" key="1">
    <citation type="submission" date="2019-06" db="EMBL/GenBank/DDBJ databases">
        <title>Genome Sequence of the Brown Rot Fungal Pathogen Monilinia fructicola.</title>
        <authorList>
            <person name="De Miccolis Angelini R.M."/>
            <person name="Landi L."/>
            <person name="Abate D."/>
            <person name="Pollastro S."/>
            <person name="Romanazzi G."/>
            <person name="Faretra F."/>
        </authorList>
    </citation>
    <scope>NUCLEOTIDE SEQUENCE [LARGE SCALE GENOMIC DNA]</scope>
    <source>
        <strain evidence="2 3">Mfrc123</strain>
    </source>
</reference>
<protein>
    <recommendedName>
        <fullName evidence="1">AB hydrolase-1 domain-containing protein</fullName>
    </recommendedName>
</protein>
<dbReference type="VEuPathDB" id="FungiDB:MFRU_003g03330"/>
<dbReference type="PANTHER" id="PTHR37017">
    <property type="entry name" value="AB HYDROLASE-1 DOMAIN-CONTAINING PROTEIN-RELATED"/>
    <property type="match status" value="1"/>
</dbReference>
<dbReference type="AlphaFoldDB" id="A0A5M9JX35"/>
<proteinExistence type="predicted"/>
<evidence type="ECO:0000313" key="2">
    <source>
        <dbReference type="EMBL" id="KAA8572446.1"/>
    </source>
</evidence>
<dbReference type="PANTHER" id="PTHR37017:SF11">
    <property type="entry name" value="ESTERASE_LIPASE_THIOESTERASE DOMAIN-CONTAINING PROTEIN"/>
    <property type="match status" value="1"/>
</dbReference>
<organism evidence="2 3">
    <name type="scientific">Monilinia fructicola</name>
    <name type="common">Brown rot fungus</name>
    <name type="synonym">Ciboria fructicola</name>
    <dbReference type="NCBI Taxonomy" id="38448"/>
    <lineage>
        <taxon>Eukaryota</taxon>
        <taxon>Fungi</taxon>
        <taxon>Dikarya</taxon>
        <taxon>Ascomycota</taxon>
        <taxon>Pezizomycotina</taxon>
        <taxon>Leotiomycetes</taxon>
        <taxon>Helotiales</taxon>
        <taxon>Sclerotiniaceae</taxon>
        <taxon>Monilinia</taxon>
    </lineage>
</organism>
<dbReference type="SUPFAM" id="SSF53474">
    <property type="entry name" value="alpha/beta-Hydrolases"/>
    <property type="match status" value="1"/>
</dbReference>
<evidence type="ECO:0000259" key="1">
    <source>
        <dbReference type="Pfam" id="PF12697"/>
    </source>
</evidence>
<accession>A0A5M9JX35</accession>
<comment type="caution">
    <text evidence="2">The sequence shown here is derived from an EMBL/GenBank/DDBJ whole genome shotgun (WGS) entry which is preliminary data.</text>
</comment>
<feature type="domain" description="AB hydrolase-1" evidence="1">
    <location>
        <begin position="6"/>
        <end position="222"/>
    </location>
</feature>
<dbReference type="InterPro" id="IPR029058">
    <property type="entry name" value="AB_hydrolase_fold"/>
</dbReference>
<evidence type="ECO:0000313" key="3">
    <source>
        <dbReference type="Proteomes" id="UP000322873"/>
    </source>
</evidence>
<dbReference type="Pfam" id="PF12697">
    <property type="entry name" value="Abhydrolase_6"/>
    <property type="match status" value="1"/>
</dbReference>
<dbReference type="InterPro" id="IPR052897">
    <property type="entry name" value="Sec-Metab_Biosynth_Hydrolase"/>
</dbReference>
<gene>
    <name evidence="2" type="ORF">EYC84_003066</name>
</gene>
<sequence>MSRPTFVCVPGFCHTSDIFEPLKTLLEHYGYPVLPVQLPSVLVNGSHASNDPAQDTVAIRSLVSHLVEAGQDVIVILHSYAGVPGGDALQGLGKDERVQSGRRGGVLRIIFVMAWIVQEGFKMCEEGDYSSFPPYMHCNTTSRKKAGTMSIPSASAIQYFYNDLPHDHAEYYAHTMRPQATSALYHRTTAAAWRTIPTTYILCPLDNVLTDAYARLMLTAAQESGSNIDSIEVCEGAASCCWLGSSADWFRWGLTAGRRGVGMSASGVKNGTGIGTSQCI</sequence>
<dbReference type="Gene3D" id="3.40.50.1820">
    <property type="entry name" value="alpha/beta hydrolase"/>
    <property type="match status" value="1"/>
</dbReference>
<name>A0A5M9JX35_MONFR</name>